<proteinExistence type="predicted"/>
<keyword evidence="2" id="KW-1185">Reference proteome</keyword>
<dbReference type="GO" id="GO:0006400">
    <property type="term" value="P:tRNA modification"/>
    <property type="evidence" value="ECO:0007669"/>
    <property type="project" value="InterPro"/>
</dbReference>
<sequence length="453" mass="50043">MLSEKSPYAIYLPAISAEYARIGHARGLKRSLPFPETDLNFLDPAGGLFHYPYALYSAGQAARTDGSAAQASIVSTRDRTRTTIIGDSGGFQIQGDTIRFDRDATCERMLRWLEGHADFSMTLDFPTGGIGSGNMLPHAKRLEAEGYDLGKLSRANGLSKDFNACLQQSLINLDYFTLHRLVGATNFLNVIQGRNEQESKVWYDAVKGYGLEGWAFAGVHQNSFSMLLNRLIDMKMDGLLQRAKWIHVLGVSTLASAYLFTTILRCIRRFNPDIQLSFDTASPFRSAANFQFCTGYRIDKYGVKIETKSMPDVGSQTDNRTLNELCASLVNSRPADHHYFAAPIDPPEPAQTAIGSKVKVSDICVGSQGSSSLDSDSVLLLMNHNVQAYVNAFAALHEGFDTNPLQEQIPPKLRIARELIETILLGSANTQQTIDPRGMIKECAYQLDVFAQE</sequence>
<gene>
    <name evidence="1" type="ORF">HKX02_15920</name>
</gene>
<dbReference type="EMBL" id="JABFCY010000010">
    <property type="protein sequence ID" value="NNU61722.1"/>
    <property type="molecule type" value="Genomic_DNA"/>
</dbReference>
<organism evidence="1 2">
    <name type="scientific">Ochrobactrum soli</name>
    <dbReference type="NCBI Taxonomy" id="2448455"/>
    <lineage>
        <taxon>Bacteria</taxon>
        <taxon>Pseudomonadati</taxon>
        <taxon>Pseudomonadota</taxon>
        <taxon>Alphaproteobacteria</taxon>
        <taxon>Hyphomicrobiales</taxon>
        <taxon>Brucellaceae</taxon>
        <taxon>Brucella/Ochrobactrum group</taxon>
        <taxon>Ochrobactrum</taxon>
    </lineage>
</organism>
<dbReference type="Gene3D" id="3.20.20.105">
    <property type="entry name" value="Queuine tRNA-ribosyltransferase-like"/>
    <property type="match status" value="1"/>
</dbReference>
<accession>A0A849KYU3</accession>
<dbReference type="AlphaFoldDB" id="A0A849KYU3"/>
<dbReference type="Proteomes" id="UP000574931">
    <property type="component" value="Unassembled WGS sequence"/>
</dbReference>
<reference evidence="1 2" key="1">
    <citation type="submission" date="2020-05" db="EMBL/GenBank/DDBJ databases">
        <title>Draft Genome Sequence of Ochrobactrum soli Isolated from Stable Fly Gut.</title>
        <authorList>
            <person name="Pileggi M.T."/>
            <person name="Vazhakkala L.J."/>
            <person name="Wong C.N."/>
        </authorList>
    </citation>
    <scope>NUCLEOTIDE SEQUENCE [LARGE SCALE GENOMIC DNA]</scope>
    <source>
        <strain evidence="1 2">MTP-C0764</strain>
    </source>
</reference>
<name>A0A849KYU3_9HYPH</name>
<dbReference type="RefSeq" id="WP_171318495.1">
    <property type="nucleotide sequence ID" value="NZ_JABFCY010000010.1"/>
</dbReference>
<evidence type="ECO:0000313" key="2">
    <source>
        <dbReference type="Proteomes" id="UP000574931"/>
    </source>
</evidence>
<evidence type="ECO:0000313" key="1">
    <source>
        <dbReference type="EMBL" id="NNU61722.1"/>
    </source>
</evidence>
<dbReference type="InterPro" id="IPR036511">
    <property type="entry name" value="TGT-like_sf"/>
</dbReference>
<comment type="caution">
    <text evidence="1">The sequence shown here is derived from an EMBL/GenBank/DDBJ whole genome shotgun (WGS) entry which is preliminary data.</text>
</comment>
<protein>
    <submittedName>
        <fullName evidence="1">Uncharacterized protein</fullName>
    </submittedName>
</protein>